<dbReference type="CDD" id="cd06782">
    <property type="entry name" value="cpPDZ_CPP-like"/>
    <property type="match status" value="1"/>
</dbReference>
<evidence type="ECO:0000256" key="1">
    <source>
        <dbReference type="ARBA" id="ARBA00009179"/>
    </source>
</evidence>
<dbReference type="Gene3D" id="3.30.750.44">
    <property type="match status" value="1"/>
</dbReference>
<evidence type="ECO:0000313" key="9">
    <source>
        <dbReference type="EMBL" id="QEX24734.1"/>
    </source>
</evidence>
<proteinExistence type="inferred from homology"/>
<dbReference type="GO" id="GO:0007165">
    <property type="term" value="P:signal transduction"/>
    <property type="evidence" value="ECO:0007669"/>
    <property type="project" value="TreeGrafter"/>
</dbReference>
<dbReference type="OrthoDB" id="9812068at2"/>
<dbReference type="AlphaFoldDB" id="A0A5J6N5P9"/>
<comment type="similarity">
    <text evidence="1 5">Belongs to the peptidase S41A family.</text>
</comment>
<dbReference type="Gene3D" id="3.90.226.10">
    <property type="entry name" value="2-enoyl-CoA Hydratase, Chain A, domain 1"/>
    <property type="match status" value="1"/>
</dbReference>
<dbReference type="KEGG" id="hadh:FRZ61_46750"/>
<feature type="signal peptide" evidence="7">
    <location>
        <begin position="1"/>
        <end position="24"/>
    </location>
</feature>
<keyword evidence="2 5" id="KW-0645">Protease</keyword>
<dbReference type="Pfam" id="PF17820">
    <property type="entry name" value="PDZ_6"/>
    <property type="match status" value="1"/>
</dbReference>
<feature type="region of interest" description="Disordered" evidence="6">
    <location>
        <begin position="378"/>
        <end position="441"/>
    </location>
</feature>
<dbReference type="PROSITE" id="PS50106">
    <property type="entry name" value="PDZ"/>
    <property type="match status" value="1"/>
</dbReference>
<evidence type="ECO:0000256" key="5">
    <source>
        <dbReference type="RuleBase" id="RU004404"/>
    </source>
</evidence>
<evidence type="ECO:0000256" key="3">
    <source>
        <dbReference type="ARBA" id="ARBA00022801"/>
    </source>
</evidence>
<feature type="compositionally biased region" description="Low complexity" evidence="6">
    <location>
        <begin position="388"/>
        <end position="434"/>
    </location>
</feature>
<dbReference type="Pfam" id="PF22694">
    <property type="entry name" value="CtpB_N-like"/>
    <property type="match status" value="1"/>
</dbReference>
<dbReference type="GO" id="GO:0008236">
    <property type="term" value="F:serine-type peptidase activity"/>
    <property type="evidence" value="ECO:0007669"/>
    <property type="project" value="UniProtKB-KW"/>
</dbReference>
<accession>A0A5J6N5P9</accession>
<evidence type="ECO:0000259" key="8">
    <source>
        <dbReference type="PROSITE" id="PS50106"/>
    </source>
</evidence>
<keyword evidence="4 5" id="KW-0720">Serine protease</keyword>
<dbReference type="InterPro" id="IPR005151">
    <property type="entry name" value="Tail-specific_protease"/>
</dbReference>
<feature type="chain" id="PRO_5023940560" evidence="7">
    <location>
        <begin position="25"/>
        <end position="463"/>
    </location>
</feature>
<gene>
    <name evidence="9" type="ORF">FRZ61_46750</name>
</gene>
<evidence type="ECO:0000256" key="7">
    <source>
        <dbReference type="SAM" id="SignalP"/>
    </source>
</evidence>
<dbReference type="NCBIfam" id="TIGR00225">
    <property type="entry name" value="prc"/>
    <property type="match status" value="1"/>
</dbReference>
<keyword evidence="10" id="KW-1185">Reference proteome</keyword>
<reference evidence="9 10" key="1">
    <citation type="submission" date="2019-08" db="EMBL/GenBank/DDBJ databases">
        <title>Hyperibacter terrae gen. nov., sp. nov. and Hyperibacter viscosus sp. nov., two new members in the family Rhodospirillaceae isolated from the rhizosphere of Hypericum perforatum.</title>
        <authorList>
            <person name="Noviana Z."/>
        </authorList>
    </citation>
    <scope>NUCLEOTIDE SEQUENCE [LARGE SCALE GENOMIC DNA]</scope>
    <source>
        <strain evidence="9 10">R5959</strain>
    </source>
</reference>
<evidence type="ECO:0000256" key="2">
    <source>
        <dbReference type="ARBA" id="ARBA00022670"/>
    </source>
</evidence>
<dbReference type="PANTHER" id="PTHR32060">
    <property type="entry name" value="TAIL-SPECIFIC PROTEASE"/>
    <property type="match status" value="1"/>
</dbReference>
<dbReference type="PANTHER" id="PTHR32060:SF30">
    <property type="entry name" value="CARBOXY-TERMINAL PROCESSING PROTEASE CTPA"/>
    <property type="match status" value="1"/>
</dbReference>
<dbReference type="Gene3D" id="2.30.42.10">
    <property type="match status" value="1"/>
</dbReference>
<evidence type="ECO:0000256" key="6">
    <source>
        <dbReference type="SAM" id="MobiDB-lite"/>
    </source>
</evidence>
<dbReference type="InterPro" id="IPR041489">
    <property type="entry name" value="PDZ_6"/>
</dbReference>
<dbReference type="SMART" id="SM00228">
    <property type="entry name" value="PDZ"/>
    <property type="match status" value="1"/>
</dbReference>
<dbReference type="GO" id="GO:0006508">
    <property type="term" value="P:proteolysis"/>
    <property type="evidence" value="ECO:0007669"/>
    <property type="project" value="UniProtKB-KW"/>
</dbReference>
<evidence type="ECO:0000313" key="10">
    <source>
        <dbReference type="Proteomes" id="UP000325797"/>
    </source>
</evidence>
<sequence>MTRTLRLAAAAALAVCFYSFPAGSDDTSETYRQLNLFGDVFERVRSSYVEEVGDKELVEAAINGMLSSLDPHSSYMDPQSFEDMQVQTKGEFGGLGIEVTMENGVVRVVSPIDDTPAFKAGLQPGDYIVQIDGEPVMGLTLSQAVDKMRGPVDSPIKLTIQRGQGDPFDVTLKRAVIKIQSVRSRLEGNDIGYVRITSFSEQTDVGLKAAIDKLKQQSNNKLIGLVLDLRNNPGGLLDQAIAVSDDFIDQGEIVSTRGRDPKAAQRFNATPGDITGGLPMVVLINSGSASASEIVAGALQDHHRAILMGTTSFGKGSVQTIIPLPGHGAIRLTTARYYTPSGRSIQGTGIVPDIEVRQAKVEEIPGQVEHHESELRGALNNDGLKPDQGQNQNQNQNQDQNQNQNQNQTPPSGGGSSSTTPPAGATPAQTPAPGEGDVAQDYQLGRALDLLRGLALIQAQKSN</sequence>
<dbReference type="FunFam" id="2.30.42.10:FF:000063">
    <property type="entry name" value="Peptidase, S41 family"/>
    <property type="match status" value="1"/>
</dbReference>
<dbReference type="SMART" id="SM00245">
    <property type="entry name" value="TSPc"/>
    <property type="match status" value="1"/>
</dbReference>
<dbReference type="GO" id="GO:0004175">
    <property type="term" value="F:endopeptidase activity"/>
    <property type="evidence" value="ECO:0007669"/>
    <property type="project" value="TreeGrafter"/>
</dbReference>
<dbReference type="InterPro" id="IPR036034">
    <property type="entry name" value="PDZ_sf"/>
</dbReference>
<dbReference type="CDD" id="cd07560">
    <property type="entry name" value="Peptidase_S41_CPP"/>
    <property type="match status" value="1"/>
</dbReference>
<dbReference type="InterPro" id="IPR029045">
    <property type="entry name" value="ClpP/crotonase-like_dom_sf"/>
</dbReference>
<dbReference type="RefSeq" id="WP_151119987.1">
    <property type="nucleotide sequence ID" value="NZ_CP042582.1"/>
</dbReference>
<keyword evidence="3 5" id="KW-0378">Hydrolase</keyword>
<evidence type="ECO:0000256" key="4">
    <source>
        <dbReference type="ARBA" id="ARBA00022825"/>
    </source>
</evidence>
<dbReference type="Proteomes" id="UP000325797">
    <property type="component" value="Chromosome"/>
</dbReference>
<dbReference type="InterPro" id="IPR055210">
    <property type="entry name" value="CtpA/B_N"/>
</dbReference>
<dbReference type="InterPro" id="IPR001478">
    <property type="entry name" value="PDZ"/>
</dbReference>
<dbReference type="GO" id="GO:0030288">
    <property type="term" value="C:outer membrane-bounded periplasmic space"/>
    <property type="evidence" value="ECO:0007669"/>
    <property type="project" value="TreeGrafter"/>
</dbReference>
<name>A0A5J6N5P9_9PROT</name>
<keyword evidence="7" id="KW-0732">Signal</keyword>
<dbReference type="EMBL" id="CP042582">
    <property type="protein sequence ID" value="QEX24734.1"/>
    <property type="molecule type" value="Genomic_DNA"/>
</dbReference>
<feature type="domain" description="PDZ" evidence="8">
    <location>
        <begin position="81"/>
        <end position="149"/>
    </location>
</feature>
<dbReference type="FunFam" id="3.90.226.10:FF:000029">
    <property type="entry name" value="Peptidase, S41 family"/>
    <property type="match status" value="1"/>
</dbReference>
<dbReference type="SUPFAM" id="SSF50156">
    <property type="entry name" value="PDZ domain-like"/>
    <property type="match status" value="1"/>
</dbReference>
<dbReference type="Pfam" id="PF03572">
    <property type="entry name" value="Peptidase_S41"/>
    <property type="match status" value="1"/>
</dbReference>
<dbReference type="InterPro" id="IPR004447">
    <property type="entry name" value="Peptidase_S41A"/>
</dbReference>
<organism evidence="9 10">
    <name type="scientific">Hypericibacter adhaerens</name>
    <dbReference type="NCBI Taxonomy" id="2602016"/>
    <lineage>
        <taxon>Bacteria</taxon>
        <taxon>Pseudomonadati</taxon>
        <taxon>Pseudomonadota</taxon>
        <taxon>Alphaproteobacteria</taxon>
        <taxon>Rhodospirillales</taxon>
        <taxon>Dongiaceae</taxon>
        <taxon>Hypericibacter</taxon>
    </lineage>
</organism>
<dbReference type="SUPFAM" id="SSF52096">
    <property type="entry name" value="ClpP/crotonase"/>
    <property type="match status" value="1"/>
</dbReference>
<protein>
    <submittedName>
        <fullName evidence="9">Peptidase S41</fullName>
    </submittedName>
</protein>